<dbReference type="EMBL" id="MCFH01000018">
    <property type="protein sequence ID" value="ORX51366.1"/>
    <property type="molecule type" value="Genomic_DNA"/>
</dbReference>
<feature type="transmembrane region" description="Helical" evidence="5">
    <location>
        <begin position="157"/>
        <end position="182"/>
    </location>
</feature>
<evidence type="ECO:0000256" key="2">
    <source>
        <dbReference type="ARBA" id="ARBA00022692"/>
    </source>
</evidence>
<comment type="subcellular location">
    <subcellularLocation>
        <location evidence="1">Membrane</location>
        <topology evidence="1">Multi-pass membrane protein</topology>
    </subcellularLocation>
</comment>
<sequence>MTSMQSTSINSTSVSSNYSDVISNSELSTAVHSRADSMSETKSYVSSFSSMASSINSGNSATDLIAAKIANELDDGKSFFRQQIFRIVTSRVFNNIMLGIILINTVTMALQVIKSFNSKYSWYLAIIDQVFLVIYIWECLLKLYAWRLYYFKSGWNVFDFFIVLISIITWFLPEILTSSANFDAKFLRVLRVMRAFRAIRSIRVLRAINFLRSLQVVVSVLIRSIPAMANIVFLAFIIIYIFMIIGTASFGKYDEKHFGSLFKTLFRLIQLMTLDDWSVIYEENRDKAPIIWFYLAIFIVLETFIFLNLFVAVIVSNLQSSKNSKIKKRTRVKQKINDDFMEINNNTNAYKKKDKLDDRRIGLYDNNDEDFKSQIGKYYGETIPERQQLLLSKYFMLLAALEYNNSSYNKQQKILDDLVDLTIEKVEE</sequence>
<dbReference type="AlphaFoldDB" id="A0A1Y1VAN4"/>
<evidence type="ECO:0000256" key="1">
    <source>
        <dbReference type="ARBA" id="ARBA00004141"/>
    </source>
</evidence>
<feature type="transmembrane region" description="Helical" evidence="5">
    <location>
        <begin position="292"/>
        <end position="318"/>
    </location>
</feature>
<dbReference type="PANTHER" id="PTHR47193">
    <property type="entry name" value="CATION CHANNEL SPERM-ASSOCIATED PROTEIN 1"/>
    <property type="match status" value="1"/>
</dbReference>
<dbReference type="InterPro" id="IPR028746">
    <property type="entry name" value="CatSper1"/>
</dbReference>
<feature type="non-terminal residue" evidence="7">
    <location>
        <position position="428"/>
    </location>
</feature>
<dbReference type="InterPro" id="IPR005821">
    <property type="entry name" value="Ion_trans_dom"/>
</dbReference>
<keyword evidence="2 5" id="KW-0812">Transmembrane</keyword>
<feature type="transmembrane region" description="Helical" evidence="5">
    <location>
        <begin position="120"/>
        <end position="137"/>
    </location>
</feature>
<dbReference type="GO" id="GO:0060296">
    <property type="term" value="P:regulation of cilium beat frequency involved in ciliary motility"/>
    <property type="evidence" value="ECO:0007669"/>
    <property type="project" value="TreeGrafter"/>
</dbReference>
<dbReference type="PANTHER" id="PTHR47193:SF1">
    <property type="entry name" value="CATION CHANNEL SPERM-ASSOCIATED PROTEIN 1"/>
    <property type="match status" value="1"/>
</dbReference>
<evidence type="ECO:0000256" key="4">
    <source>
        <dbReference type="ARBA" id="ARBA00023136"/>
    </source>
</evidence>
<dbReference type="GO" id="GO:0005245">
    <property type="term" value="F:voltage-gated calcium channel activity"/>
    <property type="evidence" value="ECO:0007669"/>
    <property type="project" value="TreeGrafter"/>
</dbReference>
<keyword evidence="4 5" id="KW-0472">Membrane</keyword>
<dbReference type="InterPro" id="IPR027359">
    <property type="entry name" value="Volt_channel_dom_sf"/>
</dbReference>
<reference evidence="7 8" key="2">
    <citation type="submission" date="2016-08" db="EMBL/GenBank/DDBJ databases">
        <title>Pervasive Adenine N6-methylation of Active Genes in Fungi.</title>
        <authorList>
            <consortium name="DOE Joint Genome Institute"/>
            <person name="Mondo S.J."/>
            <person name="Dannebaum R.O."/>
            <person name="Kuo R.C."/>
            <person name="Labutti K."/>
            <person name="Haridas S."/>
            <person name="Kuo A."/>
            <person name="Salamov A."/>
            <person name="Ahrendt S.R."/>
            <person name="Lipzen A."/>
            <person name="Sullivan W."/>
            <person name="Andreopoulos W.B."/>
            <person name="Clum A."/>
            <person name="Lindquist E."/>
            <person name="Daum C."/>
            <person name="Ramamoorthy G.K."/>
            <person name="Gryganskyi A."/>
            <person name="Culley D."/>
            <person name="Magnuson J.K."/>
            <person name="James T.Y."/>
            <person name="O'Malley M.A."/>
            <person name="Stajich J.E."/>
            <person name="Spatafora J.W."/>
            <person name="Visel A."/>
            <person name="Grigoriev I.V."/>
        </authorList>
    </citation>
    <scope>NUCLEOTIDE SEQUENCE [LARGE SCALE GENOMIC DNA]</scope>
    <source>
        <strain evidence="8">finn</strain>
    </source>
</reference>
<evidence type="ECO:0000259" key="6">
    <source>
        <dbReference type="Pfam" id="PF00520"/>
    </source>
</evidence>
<dbReference type="Gene3D" id="1.20.120.350">
    <property type="entry name" value="Voltage-gated potassium channels. Chain C"/>
    <property type="match status" value="1"/>
</dbReference>
<feature type="transmembrane region" description="Helical" evidence="5">
    <location>
        <begin position="228"/>
        <end position="248"/>
    </location>
</feature>
<evidence type="ECO:0000256" key="3">
    <source>
        <dbReference type="ARBA" id="ARBA00022989"/>
    </source>
</evidence>
<evidence type="ECO:0000256" key="5">
    <source>
        <dbReference type="SAM" id="Phobius"/>
    </source>
</evidence>
<feature type="domain" description="Ion transport" evidence="6">
    <location>
        <begin position="91"/>
        <end position="323"/>
    </location>
</feature>
<gene>
    <name evidence="7" type="ORF">BCR36DRAFT_582910</name>
</gene>
<dbReference type="Gene3D" id="1.10.287.70">
    <property type="match status" value="1"/>
</dbReference>
<dbReference type="GO" id="GO:0036128">
    <property type="term" value="C:CatSper complex"/>
    <property type="evidence" value="ECO:0007669"/>
    <property type="project" value="InterPro"/>
</dbReference>
<protein>
    <recommendedName>
        <fullName evidence="6">Ion transport domain-containing protein</fullName>
    </recommendedName>
</protein>
<evidence type="ECO:0000313" key="7">
    <source>
        <dbReference type="EMBL" id="ORX51366.1"/>
    </source>
</evidence>
<accession>A0A1Y1VAN4</accession>
<dbReference type="OrthoDB" id="416585at2759"/>
<reference evidence="7 8" key="1">
    <citation type="submission" date="2016-08" db="EMBL/GenBank/DDBJ databases">
        <title>Genomes of anaerobic fungi encode conserved fungal cellulosomes for biomass hydrolysis.</title>
        <authorList>
            <consortium name="DOE Joint Genome Institute"/>
            <person name="Haitjema C.H."/>
            <person name="Gilmore S.P."/>
            <person name="Henske J.K."/>
            <person name="Solomon K.V."/>
            <person name="De Groot R."/>
            <person name="Kuo A."/>
            <person name="Mondo S.J."/>
            <person name="Salamov A.A."/>
            <person name="Labutti K."/>
            <person name="Zhao Z."/>
            <person name="Chiniquy J."/>
            <person name="Barry K."/>
            <person name="Brewer H.M."/>
            <person name="Purvine S.O."/>
            <person name="Wright A.T."/>
            <person name="Boxma B."/>
            <person name="Van Alen T."/>
            <person name="Hackstein J.H."/>
            <person name="Baker S.E."/>
            <person name="Grigoriev I.V."/>
            <person name="O'Malley M.A."/>
        </authorList>
    </citation>
    <scope>NUCLEOTIDE SEQUENCE [LARGE SCALE GENOMIC DNA]</scope>
    <source>
        <strain evidence="8">finn</strain>
    </source>
</reference>
<comment type="caution">
    <text evidence="7">The sequence shown here is derived from an EMBL/GenBank/DDBJ whole genome shotgun (WGS) entry which is preliminary data.</text>
</comment>
<dbReference type="GO" id="GO:0030317">
    <property type="term" value="P:flagellated sperm motility"/>
    <property type="evidence" value="ECO:0007669"/>
    <property type="project" value="InterPro"/>
</dbReference>
<proteinExistence type="predicted"/>
<dbReference type="Pfam" id="PF00520">
    <property type="entry name" value="Ion_trans"/>
    <property type="match status" value="1"/>
</dbReference>
<dbReference type="SUPFAM" id="SSF81324">
    <property type="entry name" value="Voltage-gated potassium channels"/>
    <property type="match status" value="1"/>
</dbReference>
<organism evidence="7 8">
    <name type="scientific">Piromyces finnis</name>
    <dbReference type="NCBI Taxonomy" id="1754191"/>
    <lineage>
        <taxon>Eukaryota</taxon>
        <taxon>Fungi</taxon>
        <taxon>Fungi incertae sedis</taxon>
        <taxon>Chytridiomycota</taxon>
        <taxon>Chytridiomycota incertae sedis</taxon>
        <taxon>Neocallimastigomycetes</taxon>
        <taxon>Neocallimastigales</taxon>
        <taxon>Neocallimastigaceae</taxon>
        <taxon>Piromyces</taxon>
    </lineage>
</organism>
<keyword evidence="8" id="KW-1185">Reference proteome</keyword>
<feature type="transmembrane region" description="Helical" evidence="5">
    <location>
        <begin position="92"/>
        <end position="113"/>
    </location>
</feature>
<evidence type="ECO:0000313" key="8">
    <source>
        <dbReference type="Proteomes" id="UP000193719"/>
    </source>
</evidence>
<name>A0A1Y1VAN4_9FUNG</name>
<feature type="transmembrane region" description="Helical" evidence="5">
    <location>
        <begin position="203"/>
        <end position="222"/>
    </location>
</feature>
<dbReference type="GO" id="GO:0005227">
    <property type="term" value="F:calcium-activated cation channel activity"/>
    <property type="evidence" value="ECO:0007669"/>
    <property type="project" value="InterPro"/>
</dbReference>
<dbReference type="Proteomes" id="UP000193719">
    <property type="component" value="Unassembled WGS sequence"/>
</dbReference>
<keyword evidence="3 5" id="KW-1133">Transmembrane helix</keyword>